<name>A0ABW5P3Z8_9DEIO</name>
<dbReference type="EMBL" id="JBHUMK010000048">
    <property type="protein sequence ID" value="MFD2609966.1"/>
    <property type="molecule type" value="Genomic_DNA"/>
</dbReference>
<protein>
    <submittedName>
        <fullName evidence="2">Uncharacterized protein</fullName>
    </submittedName>
</protein>
<accession>A0ABW5P3Z8</accession>
<proteinExistence type="predicted"/>
<organism evidence="2 3">
    <name type="scientific">Deinococcus taklimakanensis</name>
    <dbReference type="NCBI Taxonomy" id="536443"/>
    <lineage>
        <taxon>Bacteria</taxon>
        <taxon>Thermotogati</taxon>
        <taxon>Deinococcota</taxon>
        <taxon>Deinococci</taxon>
        <taxon>Deinococcales</taxon>
        <taxon>Deinococcaceae</taxon>
        <taxon>Deinococcus</taxon>
    </lineage>
</organism>
<keyword evidence="1" id="KW-0812">Transmembrane</keyword>
<evidence type="ECO:0000313" key="2">
    <source>
        <dbReference type="EMBL" id="MFD2609966.1"/>
    </source>
</evidence>
<sequence>MNALFQTTRMPPLPLPLATALAVALVLGWAALLMLRPEGVRVANHTPQVLRAVTVCGDNGACAFREHLRPHEAWTVPLRPARNACLDLSFAGQTGSERCTPVEPGEAVRLVVKSGGRVRAE</sequence>
<dbReference type="Proteomes" id="UP001597475">
    <property type="component" value="Unassembled WGS sequence"/>
</dbReference>
<evidence type="ECO:0000313" key="3">
    <source>
        <dbReference type="Proteomes" id="UP001597475"/>
    </source>
</evidence>
<keyword evidence="1" id="KW-1133">Transmembrane helix</keyword>
<gene>
    <name evidence="2" type="ORF">ACFSR9_11045</name>
</gene>
<keyword evidence="3" id="KW-1185">Reference proteome</keyword>
<comment type="caution">
    <text evidence="2">The sequence shown here is derived from an EMBL/GenBank/DDBJ whole genome shotgun (WGS) entry which is preliminary data.</text>
</comment>
<reference evidence="3" key="1">
    <citation type="journal article" date="2019" name="Int. J. Syst. Evol. Microbiol.">
        <title>The Global Catalogue of Microorganisms (GCM) 10K type strain sequencing project: providing services to taxonomists for standard genome sequencing and annotation.</title>
        <authorList>
            <consortium name="The Broad Institute Genomics Platform"/>
            <consortium name="The Broad Institute Genome Sequencing Center for Infectious Disease"/>
            <person name="Wu L."/>
            <person name="Ma J."/>
        </authorList>
    </citation>
    <scope>NUCLEOTIDE SEQUENCE [LARGE SCALE GENOMIC DNA]</scope>
    <source>
        <strain evidence="3">KCTC 33842</strain>
    </source>
</reference>
<keyword evidence="1" id="KW-0472">Membrane</keyword>
<feature type="transmembrane region" description="Helical" evidence="1">
    <location>
        <begin position="15"/>
        <end position="35"/>
    </location>
</feature>
<evidence type="ECO:0000256" key="1">
    <source>
        <dbReference type="SAM" id="Phobius"/>
    </source>
</evidence>
<dbReference type="RefSeq" id="WP_386845755.1">
    <property type="nucleotide sequence ID" value="NZ_JBHUMK010000048.1"/>
</dbReference>